<dbReference type="InterPro" id="IPR017871">
    <property type="entry name" value="ABC_transporter-like_CS"/>
</dbReference>
<dbReference type="SUPFAM" id="SSF52540">
    <property type="entry name" value="P-loop containing nucleoside triphosphate hydrolases"/>
    <property type="match status" value="1"/>
</dbReference>
<evidence type="ECO:0000256" key="5">
    <source>
        <dbReference type="ARBA" id="ARBA00022989"/>
    </source>
</evidence>
<feature type="domain" description="ABC transporter" evidence="7">
    <location>
        <begin position="324"/>
        <end position="556"/>
    </location>
</feature>
<proteinExistence type="predicted"/>
<dbReference type="GO" id="GO:0005524">
    <property type="term" value="F:ATP binding"/>
    <property type="evidence" value="ECO:0007669"/>
    <property type="project" value="UniProtKB-KW"/>
</dbReference>
<dbReference type="PROSITE" id="PS00211">
    <property type="entry name" value="ABC_TRANSPORTER_1"/>
    <property type="match status" value="1"/>
</dbReference>
<dbReference type="Pfam" id="PF00664">
    <property type="entry name" value="ABC_membrane"/>
    <property type="match status" value="1"/>
</dbReference>
<keyword evidence="2" id="KW-0812">Transmembrane</keyword>
<keyword evidence="3" id="KW-0547">Nucleotide-binding</keyword>
<dbReference type="GO" id="GO:0016020">
    <property type="term" value="C:membrane"/>
    <property type="evidence" value="ECO:0007669"/>
    <property type="project" value="UniProtKB-SubCell"/>
</dbReference>
<dbReference type="Pfam" id="PF00005">
    <property type="entry name" value="ABC_tran"/>
    <property type="match status" value="1"/>
</dbReference>
<dbReference type="GO" id="GO:0140359">
    <property type="term" value="F:ABC-type transporter activity"/>
    <property type="evidence" value="ECO:0007669"/>
    <property type="project" value="InterPro"/>
</dbReference>
<evidence type="ECO:0000256" key="4">
    <source>
        <dbReference type="ARBA" id="ARBA00022840"/>
    </source>
</evidence>
<evidence type="ECO:0000256" key="2">
    <source>
        <dbReference type="ARBA" id="ARBA00022692"/>
    </source>
</evidence>
<protein>
    <recommendedName>
        <fullName evidence="7">ABC transporter domain-containing protein</fullName>
    </recommendedName>
</protein>
<dbReference type="PROSITE" id="PS50893">
    <property type="entry name" value="ABC_TRANSPORTER_2"/>
    <property type="match status" value="1"/>
</dbReference>
<dbReference type="InterPro" id="IPR036640">
    <property type="entry name" value="ABC1_TM_sf"/>
</dbReference>
<dbReference type="SUPFAM" id="SSF90123">
    <property type="entry name" value="ABC transporter transmembrane region"/>
    <property type="match status" value="1"/>
</dbReference>
<organism evidence="8">
    <name type="scientific">Bionectria ochroleuca</name>
    <name type="common">Gliocladium roseum</name>
    <dbReference type="NCBI Taxonomy" id="29856"/>
    <lineage>
        <taxon>Eukaryota</taxon>
        <taxon>Fungi</taxon>
        <taxon>Dikarya</taxon>
        <taxon>Ascomycota</taxon>
        <taxon>Pezizomycotina</taxon>
        <taxon>Sordariomycetes</taxon>
        <taxon>Hypocreomycetidae</taxon>
        <taxon>Hypocreales</taxon>
        <taxon>Bionectriaceae</taxon>
        <taxon>Clonostachys</taxon>
    </lineage>
</organism>
<dbReference type="InterPro" id="IPR039421">
    <property type="entry name" value="Type_1_exporter"/>
</dbReference>
<sequence>MQNKLVFVTLVAVIASYLEYLSQMKLGELFGILQNVKGSGLTIGKPAFKVFTYYGVLILVLPITRYSCSLEQSKLDGDRRQNLRSAAYKQIMQLDRKYHSHISSGQFKDAVDKALGLVTLFNSLLLDLIPRSITLAFASARLYSMYSPWVRLLMFCGFLLSMVLEHRSFSSAVPKAEKANRQYYIQESQQRNGLQGWRTVTNFSRKDDEVKQYQKEIHTWSELLESYYSTTSMFECLQNTMNHCLLLFAYYTIMCGVLKDSDQMDHFIAFKGLLFTLLGNTSFFASYPRTVVRTLFDANPLRKIMELRIEKDEGDTLKVTEGEIVYENVSFSYPGREKKVIDGLNLTIAGGSHVALLGPTGIGKSTVVNVLFREGELSNGVVKVDGKDITKVSKESLYYSLGLMEQMPVYFERSAREIIAYGKPHATDSEILEACRKACIDELIMSWADGLSTKIRKDTCSGGELQRIGLACVFLKKPAIMCIDEGTSAIDSITEACLRAHVAEFSSTLIVITHRLSNAVKMDRIVYFGDGCKILEDGKHEELLRLNGHYAKAWRINMGKERPDDLKKESR</sequence>
<evidence type="ECO:0000256" key="1">
    <source>
        <dbReference type="ARBA" id="ARBA00004141"/>
    </source>
</evidence>
<dbReference type="InterPro" id="IPR011527">
    <property type="entry name" value="ABC1_TM_dom"/>
</dbReference>
<dbReference type="Gene3D" id="1.20.1560.10">
    <property type="entry name" value="ABC transporter type 1, transmembrane domain"/>
    <property type="match status" value="1"/>
</dbReference>
<evidence type="ECO:0000259" key="7">
    <source>
        <dbReference type="PROSITE" id="PS50893"/>
    </source>
</evidence>
<dbReference type="Gene3D" id="3.40.50.300">
    <property type="entry name" value="P-loop containing nucleotide triphosphate hydrolases"/>
    <property type="match status" value="1"/>
</dbReference>
<dbReference type="EMBL" id="CDPU01000099">
    <property type="protein sequence ID" value="CEO57398.1"/>
    <property type="molecule type" value="Genomic_DNA"/>
</dbReference>
<gene>
    <name evidence="8" type="ORF">BN869_000013456_1</name>
</gene>
<keyword evidence="5" id="KW-1133">Transmembrane helix</keyword>
<keyword evidence="4" id="KW-0067">ATP-binding</keyword>
<dbReference type="InterPro" id="IPR003439">
    <property type="entry name" value="ABC_transporter-like_ATP-bd"/>
</dbReference>
<evidence type="ECO:0000313" key="8">
    <source>
        <dbReference type="EMBL" id="CEO57398.1"/>
    </source>
</evidence>
<evidence type="ECO:0000256" key="3">
    <source>
        <dbReference type="ARBA" id="ARBA00022741"/>
    </source>
</evidence>
<evidence type="ECO:0000256" key="6">
    <source>
        <dbReference type="ARBA" id="ARBA00023136"/>
    </source>
</evidence>
<dbReference type="InterPro" id="IPR003593">
    <property type="entry name" value="AAA+_ATPase"/>
</dbReference>
<dbReference type="PANTHER" id="PTHR24221">
    <property type="entry name" value="ATP-BINDING CASSETTE SUB-FAMILY B"/>
    <property type="match status" value="1"/>
</dbReference>
<comment type="subcellular location">
    <subcellularLocation>
        <location evidence="1">Membrane</location>
        <topology evidence="1">Multi-pass membrane protein</topology>
    </subcellularLocation>
</comment>
<dbReference type="GO" id="GO:0016887">
    <property type="term" value="F:ATP hydrolysis activity"/>
    <property type="evidence" value="ECO:0007669"/>
    <property type="project" value="InterPro"/>
</dbReference>
<name>A0A0B7KIJ7_BIOOC</name>
<dbReference type="AlphaFoldDB" id="A0A0B7KIJ7"/>
<dbReference type="InterPro" id="IPR027417">
    <property type="entry name" value="P-loop_NTPase"/>
</dbReference>
<accession>A0A0B7KIJ7</accession>
<keyword evidence="6" id="KW-0472">Membrane</keyword>
<dbReference type="PANTHER" id="PTHR24221:SF503">
    <property type="entry name" value="MITOCHONDRIAL POTASSIUM CHANNEL ATP-BINDING SUBUNIT"/>
    <property type="match status" value="1"/>
</dbReference>
<dbReference type="SMART" id="SM00382">
    <property type="entry name" value="AAA"/>
    <property type="match status" value="1"/>
</dbReference>
<reference evidence="8" key="1">
    <citation type="submission" date="2015-01" db="EMBL/GenBank/DDBJ databases">
        <authorList>
            <person name="Durling Mikael"/>
        </authorList>
    </citation>
    <scope>NUCLEOTIDE SEQUENCE</scope>
</reference>